<evidence type="ECO:0000313" key="13">
    <source>
        <dbReference type="Proteomes" id="UP001194468"/>
    </source>
</evidence>
<dbReference type="Proteomes" id="UP001194468">
    <property type="component" value="Unassembled WGS sequence"/>
</dbReference>
<keyword evidence="7 10" id="KW-0539">Nucleus</keyword>
<evidence type="ECO:0000256" key="9">
    <source>
        <dbReference type="ARBA" id="ARBA00023328"/>
    </source>
</evidence>
<keyword evidence="13" id="KW-1185">Reference proteome</keyword>
<dbReference type="AlphaFoldDB" id="A0AAD4C3R5"/>
<evidence type="ECO:0000313" key="12">
    <source>
        <dbReference type="EMBL" id="KAF8447909.1"/>
    </source>
</evidence>
<sequence length="198" mass="22083">MTRELQSKDLQECINLIRKMTTIIDPADDYLTITAAEEQMNVNYARAKKEIDDAYASLKSLSRVLDAARKSSTRPPNVPTLELHAARLNEFDASRISLAKAIRDVENSMASKEAELAALKETARKLEESDPAHDHQRELDGLTLRLKIYKGMGLEPVLREDGRVAKMLIRGDSGDVHCAMPDGSNFQKAELAWMLATS</sequence>
<reference evidence="12" key="1">
    <citation type="submission" date="2019-10" db="EMBL/GenBank/DDBJ databases">
        <authorList>
            <consortium name="DOE Joint Genome Institute"/>
            <person name="Kuo A."/>
            <person name="Miyauchi S."/>
            <person name="Kiss E."/>
            <person name="Drula E."/>
            <person name="Kohler A."/>
            <person name="Sanchez-Garcia M."/>
            <person name="Andreopoulos B."/>
            <person name="Barry K.W."/>
            <person name="Bonito G."/>
            <person name="Buee M."/>
            <person name="Carver A."/>
            <person name="Chen C."/>
            <person name="Cichocki N."/>
            <person name="Clum A."/>
            <person name="Culley D."/>
            <person name="Crous P.W."/>
            <person name="Fauchery L."/>
            <person name="Girlanda M."/>
            <person name="Hayes R."/>
            <person name="Keri Z."/>
            <person name="LaButti K."/>
            <person name="Lipzen A."/>
            <person name="Lombard V."/>
            <person name="Magnuson J."/>
            <person name="Maillard F."/>
            <person name="Morin E."/>
            <person name="Murat C."/>
            <person name="Nolan M."/>
            <person name="Ohm R."/>
            <person name="Pangilinan J."/>
            <person name="Pereira M."/>
            <person name="Perotto S."/>
            <person name="Peter M."/>
            <person name="Riley R."/>
            <person name="Sitrit Y."/>
            <person name="Stielow B."/>
            <person name="Szollosi G."/>
            <person name="Zifcakova L."/>
            <person name="Stursova M."/>
            <person name="Spatafora J.W."/>
            <person name="Tedersoo L."/>
            <person name="Vaario L.-M."/>
            <person name="Yamada A."/>
            <person name="Yan M."/>
            <person name="Wang P."/>
            <person name="Xu J."/>
            <person name="Bruns T."/>
            <person name="Baldrian P."/>
            <person name="Vilgalys R."/>
            <person name="Henrissat B."/>
            <person name="Grigoriev I.V."/>
            <person name="Hibbett D."/>
            <person name="Nagy L.G."/>
            <person name="Martin F.M."/>
        </authorList>
    </citation>
    <scope>NUCLEOTIDE SEQUENCE</scope>
    <source>
        <strain evidence="12">BED1</strain>
    </source>
</reference>
<evidence type="ECO:0000256" key="11">
    <source>
        <dbReference type="SAM" id="Coils"/>
    </source>
</evidence>
<keyword evidence="3 10" id="KW-0132">Cell division</keyword>
<comment type="similarity">
    <text evidence="1 10">Belongs to the SPC24 family.</text>
</comment>
<dbReference type="Pfam" id="PF08286">
    <property type="entry name" value="Spc24"/>
    <property type="match status" value="1"/>
</dbReference>
<proteinExistence type="inferred from homology"/>
<dbReference type="GO" id="GO:0031262">
    <property type="term" value="C:Ndc80 complex"/>
    <property type="evidence" value="ECO:0007669"/>
    <property type="project" value="TreeGrafter"/>
</dbReference>
<reference evidence="12" key="2">
    <citation type="journal article" date="2020" name="Nat. Commun.">
        <title>Large-scale genome sequencing of mycorrhizal fungi provides insights into the early evolution of symbiotic traits.</title>
        <authorList>
            <person name="Miyauchi S."/>
            <person name="Kiss E."/>
            <person name="Kuo A."/>
            <person name="Drula E."/>
            <person name="Kohler A."/>
            <person name="Sanchez-Garcia M."/>
            <person name="Morin E."/>
            <person name="Andreopoulos B."/>
            <person name="Barry K.W."/>
            <person name="Bonito G."/>
            <person name="Buee M."/>
            <person name="Carver A."/>
            <person name="Chen C."/>
            <person name="Cichocki N."/>
            <person name="Clum A."/>
            <person name="Culley D."/>
            <person name="Crous P.W."/>
            <person name="Fauchery L."/>
            <person name="Girlanda M."/>
            <person name="Hayes R.D."/>
            <person name="Keri Z."/>
            <person name="LaButti K."/>
            <person name="Lipzen A."/>
            <person name="Lombard V."/>
            <person name="Magnuson J."/>
            <person name="Maillard F."/>
            <person name="Murat C."/>
            <person name="Nolan M."/>
            <person name="Ohm R.A."/>
            <person name="Pangilinan J."/>
            <person name="Pereira M.F."/>
            <person name="Perotto S."/>
            <person name="Peter M."/>
            <person name="Pfister S."/>
            <person name="Riley R."/>
            <person name="Sitrit Y."/>
            <person name="Stielow J.B."/>
            <person name="Szollosi G."/>
            <person name="Zifcakova L."/>
            <person name="Stursova M."/>
            <person name="Spatafora J.W."/>
            <person name="Tedersoo L."/>
            <person name="Vaario L.M."/>
            <person name="Yamada A."/>
            <person name="Yan M."/>
            <person name="Wang P."/>
            <person name="Xu J."/>
            <person name="Bruns T."/>
            <person name="Baldrian P."/>
            <person name="Vilgalys R."/>
            <person name="Dunand C."/>
            <person name="Henrissat B."/>
            <person name="Grigoriev I.V."/>
            <person name="Hibbett D."/>
            <person name="Nagy L.G."/>
            <person name="Martin F.M."/>
        </authorList>
    </citation>
    <scope>NUCLEOTIDE SEQUENCE</scope>
    <source>
        <strain evidence="12">BED1</strain>
    </source>
</reference>
<evidence type="ECO:0000256" key="10">
    <source>
        <dbReference type="RuleBase" id="RU368011"/>
    </source>
</evidence>
<evidence type="ECO:0000256" key="5">
    <source>
        <dbReference type="ARBA" id="ARBA00022838"/>
    </source>
</evidence>
<keyword evidence="2 10" id="KW-0158">Chromosome</keyword>
<dbReference type="InterPro" id="IPR013252">
    <property type="entry name" value="Ndc80_Spc24"/>
</dbReference>
<dbReference type="PANTHER" id="PTHR22142:SF2">
    <property type="entry name" value="KINETOCHORE PROTEIN SPC24"/>
    <property type="match status" value="1"/>
</dbReference>
<comment type="caution">
    <text evidence="12">The sequence shown here is derived from an EMBL/GenBank/DDBJ whole genome shotgun (WGS) entry which is preliminary data.</text>
</comment>
<comment type="subcellular location">
    <subcellularLocation>
        <location evidence="10">Nucleus</location>
    </subcellularLocation>
    <subcellularLocation>
        <location evidence="10">Chromosome</location>
        <location evidence="10">Centromere</location>
        <location evidence="10">Kinetochore</location>
    </subcellularLocation>
</comment>
<protein>
    <recommendedName>
        <fullName evidence="10">Kinetochore protein Spc24</fullName>
    </recommendedName>
</protein>
<dbReference type="GO" id="GO:0005634">
    <property type="term" value="C:nucleus"/>
    <property type="evidence" value="ECO:0007669"/>
    <property type="project" value="UniProtKB-SubCell"/>
</dbReference>
<comment type="function">
    <text evidence="10">Acts as a component of the essential kinetochore-associated NDC80 complex, which is required for chromosome segregation and spindle checkpoint activity.</text>
</comment>
<feature type="coiled-coil region" evidence="11">
    <location>
        <begin position="102"/>
        <end position="129"/>
    </location>
</feature>
<dbReference type="GO" id="GO:0007059">
    <property type="term" value="P:chromosome segregation"/>
    <property type="evidence" value="ECO:0007669"/>
    <property type="project" value="TreeGrafter"/>
</dbReference>
<gene>
    <name evidence="12" type="ORF">L210DRAFT_3527489</name>
</gene>
<dbReference type="PANTHER" id="PTHR22142">
    <property type="match status" value="1"/>
</dbReference>
<dbReference type="EMBL" id="WHUW01000004">
    <property type="protein sequence ID" value="KAF8447909.1"/>
    <property type="molecule type" value="Genomic_DNA"/>
</dbReference>
<evidence type="ECO:0000256" key="8">
    <source>
        <dbReference type="ARBA" id="ARBA00023306"/>
    </source>
</evidence>
<evidence type="ECO:0000256" key="6">
    <source>
        <dbReference type="ARBA" id="ARBA00023054"/>
    </source>
</evidence>
<dbReference type="GO" id="GO:0051301">
    <property type="term" value="P:cell division"/>
    <property type="evidence" value="ECO:0007669"/>
    <property type="project" value="UniProtKB-UniRule"/>
</dbReference>
<evidence type="ECO:0000256" key="7">
    <source>
        <dbReference type="ARBA" id="ARBA00023242"/>
    </source>
</evidence>
<accession>A0AAD4C3R5</accession>
<organism evidence="12 13">
    <name type="scientific">Boletus edulis BED1</name>
    <dbReference type="NCBI Taxonomy" id="1328754"/>
    <lineage>
        <taxon>Eukaryota</taxon>
        <taxon>Fungi</taxon>
        <taxon>Dikarya</taxon>
        <taxon>Basidiomycota</taxon>
        <taxon>Agaricomycotina</taxon>
        <taxon>Agaricomycetes</taxon>
        <taxon>Agaricomycetidae</taxon>
        <taxon>Boletales</taxon>
        <taxon>Boletineae</taxon>
        <taxon>Boletaceae</taxon>
        <taxon>Boletoideae</taxon>
        <taxon>Boletus</taxon>
    </lineage>
</organism>
<evidence type="ECO:0000256" key="3">
    <source>
        <dbReference type="ARBA" id="ARBA00022618"/>
    </source>
</evidence>
<evidence type="ECO:0000256" key="1">
    <source>
        <dbReference type="ARBA" id="ARBA00007804"/>
    </source>
</evidence>
<keyword evidence="5 10" id="KW-0995">Kinetochore</keyword>
<dbReference type="GO" id="GO:0008017">
    <property type="term" value="F:microtubule binding"/>
    <property type="evidence" value="ECO:0007669"/>
    <property type="project" value="TreeGrafter"/>
</dbReference>
<name>A0AAD4C3R5_BOLED</name>
<evidence type="ECO:0000256" key="2">
    <source>
        <dbReference type="ARBA" id="ARBA00022454"/>
    </source>
</evidence>
<keyword evidence="8 10" id="KW-0131">Cell cycle</keyword>
<evidence type="ECO:0000256" key="4">
    <source>
        <dbReference type="ARBA" id="ARBA00022776"/>
    </source>
</evidence>
<keyword evidence="6 11" id="KW-0175">Coiled coil</keyword>
<keyword evidence="9 10" id="KW-0137">Centromere</keyword>
<comment type="subunit">
    <text evidence="10">Component of the NDC80 complex.</text>
</comment>
<keyword evidence="4 10" id="KW-0498">Mitosis</keyword>